<reference evidence="2 3" key="2">
    <citation type="submission" date="2018-11" db="EMBL/GenBank/DDBJ databases">
        <authorList>
            <consortium name="Pathogen Informatics"/>
        </authorList>
    </citation>
    <scope>NUCLEOTIDE SEQUENCE [LARGE SCALE GENOMIC DNA]</scope>
</reference>
<dbReference type="InterPro" id="IPR022033">
    <property type="entry name" value="Rav1p_C"/>
</dbReference>
<keyword evidence="3" id="KW-1185">Reference proteome</keyword>
<evidence type="ECO:0000313" key="3">
    <source>
        <dbReference type="Proteomes" id="UP000271098"/>
    </source>
</evidence>
<dbReference type="PANTHER" id="PTHR13950:SF9">
    <property type="entry name" value="RABCONNECTIN-3A"/>
    <property type="match status" value="1"/>
</dbReference>
<protein>
    <submittedName>
        <fullName evidence="4">Rav1p_C domain-containing protein</fullName>
    </submittedName>
</protein>
<dbReference type="GO" id="GO:0007035">
    <property type="term" value="P:vacuolar acidification"/>
    <property type="evidence" value="ECO:0007669"/>
    <property type="project" value="TreeGrafter"/>
</dbReference>
<dbReference type="OrthoDB" id="342131at2759"/>
<evidence type="ECO:0000313" key="2">
    <source>
        <dbReference type="EMBL" id="VDN23926.1"/>
    </source>
</evidence>
<dbReference type="InterPro" id="IPR052208">
    <property type="entry name" value="DmX-like/RAVE_component"/>
</dbReference>
<organism evidence="4">
    <name type="scientific">Gongylonema pulchrum</name>
    <dbReference type="NCBI Taxonomy" id="637853"/>
    <lineage>
        <taxon>Eukaryota</taxon>
        <taxon>Metazoa</taxon>
        <taxon>Ecdysozoa</taxon>
        <taxon>Nematoda</taxon>
        <taxon>Chromadorea</taxon>
        <taxon>Rhabditida</taxon>
        <taxon>Spirurina</taxon>
        <taxon>Spiruromorpha</taxon>
        <taxon>Spiruroidea</taxon>
        <taxon>Gongylonematidae</taxon>
        <taxon>Gongylonema</taxon>
    </lineage>
</organism>
<dbReference type="Proteomes" id="UP000271098">
    <property type="component" value="Unassembled WGS sequence"/>
</dbReference>
<dbReference type="WBParaSite" id="GPUH_0001432101-mRNA-1">
    <property type="protein sequence ID" value="GPUH_0001432101-mRNA-1"/>
    <property type="gene ID" value="GPUH_0001432101"/>
</dbReference>
<evidence type="ECO:0000313" key="4">
    <source>
        <dbReference type="WBParaSite" id="GPUH_0001432101-mRNA-1"/>
    </source>
</evidence>
<proteinExistence type="predicted"/>
<evidence type="ECO:0000259" key="1">
    <source>
        <dbReference type="Pfam" id="PF12234"/>
    </source>
</evidence>
<dbReference type="EMBL" id="UYRT01081113">
    <property type="protein sequence ID" value="VDN23926.1"/>
    <property type="molecule type" value="Genomic_DNA"/>
</dbReference>
<accession>A0A183E011</accession>
<sequence length="681" mass="76949">MHLLAIADTLSHFSSDVMDKLTLANAGIFLSHTFQAAQPRVMSDAATGYATPTVGFETVDECGLRYLMAMKQHEYLLLCLPLQQKRTLRIRPFTAIFFVKLWPGQRACGFILNESVFRGLSPSQIIWALHSETETELLNAIPCLQKPSVTWDELRALGVAWWLKNTSSLRMIIERLAKAAFQQNQDPMDASLYYLLMRKKNILTHLFKTVRDNKMLDFFMHDFSEERWKKAALKNAFVLMGKQRFHHAAAFFLLAGSMKDAIQTVLNKLQDLQLAMVIVRLYETDYEEQGNMLKELLCREILGAETANLKDLDSTLPPPTAHRNPFVRSMAYWHLKEYIRAASTLVDEAGYVHLNSSMDEYSLSDIFNFYSFIRTHPLVVRQKLASSGIQMGSTENFLAAAKNLASVMTSSERRLYFRTASAHMSSGCPLLALDVLARVPKNRSVRESSSFSSAITVLGVSFSFHSPGAFTIILMGATFSTLVWGKLSNRKDEENRNERADAFDWSVPVSAQVNEQASLELSGFGEDEYDDYEVSESNGEDAFNEPKKEEKECATTIDVIAQHMKFIATMRLLVEELASLANGFEVDGGQLRYQLLNWLEGGVEVLQKICDYRSDSNKIADTETCEKDGYKVSNDIRIQPHTYVSRREGTAFAVNLENHSSGDEICCDQHYCQGKIGKRIL</sequence>
<dbReference type="Pfam" id="PF12234">
    <property type="entry name" value="Rav1p_C"/>
    <property type="match status" value="1"/>
</dbReference>
<dbReference type="AlphaFoldDB" id="A0A183E011"/>
<feature type="domain" description="RAVE complex protein Rav1 C-terminal" evidence="1">
    <location>
        <begin position="57"/>
        <end position="434"/>
    </location>
</feature>
<reference evidence="4" key="1">
    <citation type="submission" date="2016-06" db="UniProtKB">
        <authorList>
            <consortium name="WormBaseParasite"/>
        </authorList>
    </citation>
    <scope>IDENTIFICATION</scope>
</reference>
<gene>
    <name evidence="2" type="ORF">GPUH_LOCUS14302</name>
</gene>
<name>A0A183E011_9BILA</name>
<dbReference type="PANTHER" id="PTHR13950">
    <property type="entry name" value="RABCONNECTIN-RELATED"/>
    <property type="match status" value="1"/>
</dbReference>
<dbReference type="GO" id="GO:0043291">
    <property type="term" value="C:RAVE complex"/>
    <property type="evidence" value="ECO:0007669"/>
    <property type="project" value="TreeGrafter"/>
</dbReference>